<dbReference type="AlphaFoldDB" id="A0A7I8V4G8"/>
<accession>A0A7I8V4G8</accession>
<reference evidence="2 3" key="1">
    <citation type="submission" date="2020-08" db="EMBL/GenBank/DDBJ databases">
        <authorList>
            <person name="Hejnol A."/>
        </authorList>
    </citation>
    <scope>NUCLEOTIDE SEQUENCE [LARGE SCALE GENOMIC DNA]</scope>
</reference>
<feature type="chain" id="PRO_5029783576" evidence="1">
    <location>
        <begin position="19"/>
        <end position="291"/>
    </location>
</feature>
<proteinExistence type="predicted"/>
<keyword evidence="3" id="KW-1185">Reference proteome</keyword>
<evidence type="ECO:0000313" key="3">
    <source>
        <dbReference type="Proteomes" id="UP000549394"/>
    </source>
</evidence>
<sequence length="291" mass="34067">MLIIILLIINLQYKLAAAGSPTENTNSDPMYGQTTVWNIRVFNDFNTICNQTLRWSVRTMNIELSSLIEFQLTWRSHKREIRFYDIFYSRCGPKRPASNLRVIEEANIKLEDSNSDPAGLRVGNTIKSPVVYVIIDDHEELNLLNKFRRIRFTGTELIDFRVEDNAEAESKMAEFLIKQLNVEWRHILFQRCRHAFLIDVYEALKRRLGNRLKFVFHFICSPGMSLIYEQDFEEMKIFASCCKANRENFQTSSLCVIPRMYVASKYQTLPGFNYNKIECSLNPFVPGPDYI</sequence>
<dbReference type="EMBL" id="CAJFCJ010000001">
    <property type="protein sequence ID" value="CAD5111023.1"/>
    <property type="molecule type" value="Genomic_DNA"/>
</dbReference>
<protein>
    <submittedName>
        <fullName evidence="2">DgyrCDS375</fullName>
    </submittedName>
</protein>
<comment type="caution">
    <text evidence="2">The sequence shown here is derived from an EMBL/GenBank/DDBJ whole genome shotgun (WGS) entry which is preliminary data.</text>
</comment>
<keyword evidence="1" id="KW-0732">Signal</keyword>
<feature type="signal peptide" evidence="1">
    <location>
        <begin position="1"/>
        <end position="18"/>
    </location>
</feature>
<evidence type="ECO:0000256" key="1">
    <source>
        <dbReference type="SAM" id="SignalP"/>
    </source>
</evidence>
<dbReference type="Proteomes" id="UP000549394">
    <property type="component" value="Unassembled WGS sequence"/>
</dbReference>
<organism evidence="2 3">
    <name type="scientific">Dimorphilus gyrociliatus</name>
    <dbReference type="NCBI Taxonomy" id="2664684"/>
    <lineage>
        <taxon>Eukaryota</taxon>
        <taxon>Metazoa</taxon>
        <taxon>Spiralia</taxon>
        <taxon>Lophotrochozoa</taxon>
        <taxon>Annelida</taxon>
        <taxon>Polychaeta</taxon>
        <taxon>Polychaeta incertae sedis</taxon>
        <taxon>Dinophilidae</taxon>
        <taxon>Dimorphilus</taxon>
    </lineage>
</organism>
<gene>
    <name evidence="2" type="ORF">DGYR_LOCUS372</name>
</gene>
<evidence type="ECO:0000313" key="2">
    <source>
        <dbReference type="EMBL" id="CAD5111023.1"/>
    </source>
</evidence>
<name>A0A7I8V4G8_9ANNE</name>